<dbReference type="EMBL" id="JARJLM010000125">
    <property type="protein sequence ID" value="MDF3832700.1"/>
    <property type="molecule type" value="Genomic_DNA"/>
</dbReference>
<evidence type="ECO:0000313" key="1">
    <source>
        <dbReference type="EMBL" id="MDF3832700.1"/>
    </source>
</evidence>
<sequence>MEDIEKLIETLALCVPQLDRLRNRTFRTAIAMPRSTTLRRPSITLWPPGKARATGAVTAAAWA</sequence>
<protein>
    <submittedName>
        <fullName evidence="1">Uncharacterized protein</fullName>
    </submittedName>
</protein>
<dbReference type="RefSeq" id="WP_276264248.1">
    <property type="nucleotide sequence ID" value="NZ_JARJLM010000125.1"/>
</dbReference>
<evidence type="ECO:0000313" key="2">
    <source>
        <dbReference type="Proteomes" id="UP001216674"/>
    </source>
</evidence>
<reference evidence="1 2" key="1">
    <citation type="submission" date="2023-03" db="EMBL/GenBank/DDBJ databases">
        <title>Draft assemblies of triclosan tolerant bacteria isolated from returned activated sludge.</title>
        <authorList>
            <person name="Van Hamelsveld S."/>
        </authorList>
    </citation>
    <scope>NUCLEOTIDE SEQUENCE [LARGE SCALE GENOMIC DNA]</scope>
    <source>
        <strain evidence="1 2">GW210010_S58</strain>
    </source>
</reference>
<gene>
    <name evidence="1" type="ORF">P3W85_07030</name>
</gene>
<keyword evidence="2" id="KW-1185">Reference proteome</keyword>
<proteinExistence type="predicted"/>
<dbReference type="Proteomes" id="UP001216674">
    <property type="component" value="Unassembled WGS sequence"/>
</dbReference>
<accession>A0ABT6AJC1</accession>
<name>A0ABT6AJC1_9BURK</name>
<comment type="caution">
    <text evidence="1">The sequence shown here is derived from an EMBL/GenBank/DDBJ whole genome shotgun (WGS) entry which is preliminary data.</text>
</comment>
<organism evidence="1 2">
    <name type="scientific">Cupriavidus basilensis</name>
    <dbReference type="NCBI Taxonomy" id="68895"/>
    <lineage>
        <taxon>Bacteria</taxon>
        <taxon>Pseudomonadati</taxon>
        <taxon>Pseudomonadota</taxon>
        <taxon>Betaproteobacteria</taxon>
        <taxon>Burkholderiales</taxon>
        <taxon>Burkholderiaceae</taxon>
        <taxon>Cupriavidus</taxon>
    </lineage>
</organism>